<name>A0ACC0Y1W8_9ROSI</name>
<comment type="caution">
    <text evidence="1">The sequence shown here is derived from an EMBL/GenBank/DDBJ whole genome shotgun (WGS) entry which is preliminary data.</text>
</comment>
<evidence type="ECO:0000313" key="1">
    <source>
        <dbReference type="EMBL" id="KAJ0027331.1"/>
    </source>
</evidence>
<accession>A0ACC0Y1W8</accession>
<keyword evidence="2" id="KW-1185">Reference proteome</keyword>
<dbReference type="EMBL" id="CM047744">
    <property type="protein sequence ID" value="KAJ0027331.1"/>
    <property type="molecule type" value="Genomic_DNA"/>
</dbReference>
<protein>
    <submittedName>
        <fullName evidence="1">Uncharacterized protein</fullName>
    </submittedName>
</protein>
<gene>
    <name evidence="1" type="ORF">Pint_34962</name>
</gene>
<reference evidence="2" key="1">
    <citation type="journal article" date="2023" name="G3 (Bethesda)">
        <title>Genome assembly and association tests identify interacting loci associated with vigor, precocity, and sex in interspecific pistachio rootstocks.</title>
        <authorList>
            <person name="Palmer W."/>
            <person name="Jacygrad E."/>
            <person name="Sagayaradj S."/>
            <person name="Cavanaugh K."/>
            <person name="Han R."/>
            <person name="Bertier L."/>
            <person name="Beede B."/>
            <person name="Kafkas S."/>
            <person name="Golino D."/>
            <person name="Preece J."/>
            <person name="Michelmore R."/>
        </authorList>
    </citation>
    <scope>NUCLEOTIDE SEQUENCE [LARGE SCALE GENOMIC DNA]</scope>
</reference>
<evidence type="ECO:0000313" key="2">
    <source>
        <dbReference type="Proteomes" id="UP001163603"/>
    </source>
</evidence>
<proteinExistence type="predicted"/>
<sequence length="256" mass="29181">MGLSVFASNCLSLQSISDPSFLLLPLWRQRASIFVNCFELDLPKILHEESCREFCADIIFPGNEIPKWFTFQNTGSYIALDQPLDWHNKNFLGFLASVVLPPSSYQFPYNAAICYCLDKGEDGKQQIYTSNIQSDYDTYSPYLPEDAWSDHVVLSFHSINKMTFKKCKGECHEIYSEMKSLNCKVLIKFIAIHKGVKKCGIQKCGIHFLYVGAYGEPSETSRRSADNAKKKGKEKDELQSNKLQISNYFDGICSLR</sequence>
<organism evidence="1 2">
    <name type="scientific">Pistacia integerrima</name>
    <dbReference type="NCBI Taxonomy" id="434235"/>
    <lineage>
        <taxon>Eukaryota</taxon>
        <taxon>Viridiplantae</taxon>
        <taxon>Streptophyta</taxon>
        <taxon>Embryophyta</taxon>
        <taxon>Tracheophyta</taxon>
        <taxon>Spermatophyta</taxon>
        <taxon>Magnoliopsida</taxon>
        <taxon>eudicotyledons</taxon>
        <taxon>Gunneridae</taxon>
        <taxon>Pentapetalae</taxon>
        <taxon>rosids</taxon>
        <taxon>malvids</taxon>
        <taxon>Sapindales</taxon>
        <taxon>Anacardiaceae</taxon>
        <taxon>Pistacia</taxon>
    </lineage>
</organism>
<dbReference type="Proteomes" id="UP001163603">
    <property type="component" value="Chromosome 9"/>
</dbReference>